<evidence type="ECO:0000313" key="2">
    <source>
        <dbReference type="EMBL" id="KAA3473075.1"/>
    </source>
</evidence>
<dbReference type="OrthoDB" id="10428727at2759"/>
<organism evidence="2 3">
    <name type="scientific">Gossypium australe</name>
    <dbReference type="NCBI Taxonomy" id="47621"/>
    <lineage>
        <taxon>Eukaryota</taxon>
        <taxon>Viridiplantae</taxon>
        <taxon>Streptophyta</taxon>
        <taxon>Embryophyta</taxon>
        <taxon>Tracheophyta</taxon>
        <taxon>Spermatophyta</taxon>
        <taxon>Magnoliopsida</taxon>
        <taxon>eudicotyledons</taxon>
        <taxon>Gunneridae</taxon>
        <taxon>Pentapetalae</taxon>
        <taxon>rosids</taxon>
        <taxon>malvids</taxon>
        <taxon>Malvales</taxon>
        <taxon>Malvaceae</taxon>
        <taxon>Malvoideae</taxon>
        <taxon>Gossypium</taxon>
    </lineage>
</organism>
<feature type="region of interest" description="Disordered" evidence="1">
    <location>
        <begin position="1"/>
        <end position="25"/>
    </location>
</feature>
<evidence type="ECO:0000313" key="3">
    <source>
        <dbReference type="Proteomes" id="UP000325315"/>
    </source>
</evidence>
<comment type="caution">
    <text evidence="2">The sequence shown here is derived from an EMBL/GenBank/DDBJ whole genome shotgun (WGS) entry which is preliminary data.</text>
</comment>
<proteinExistence type="predicted"/>
<sequence length="140" mass="16079">MDDDSKELPLENGRRDIGEVGPREQKGTNCEKLISVATNRQAGHNENIKLERSWIGESTGPYAKVIQSLSCLLYGDKIRQFSNGKSWTLMQVSLWYRCAGNRNKGWVKPCMKRLRSFSNNHIDVDIKDSEVRSTWRMIGF</sequence>
<gene>
    <name evidence="2" type="ORF">EPI10_023483</name>
</gene>
<dbReference type="Proteomes" id="UP000325315">
    <property type="component" value="Unassembled WGS sequence"/>
</dbReference>
<dbReference type="AlphaFoldDB" id="A0A5B6VVP8"/>
<reference evidence="2" key="1">
    <citation type="submission" date="2019-08" db="EMBL/GenBank/DDBJ databases">
        <authorList>
            <person name="Liu F."/>
        </authorList>
    </citation>
    <scope>NUCLEOTIDE SEQUENCE [LARGE SCALE GENOMIC DNA]</scope>
    <source>
        <strain evidence="2">PA1801</strain>
        <tissue evidence="2">Leaf</tissue>
    </source>
</reference>
<dbReference type="EMBL" id="SMMG02000005">
    <property type="protein sequence ID" value="KAA3473075.1"/>
    <property type="molecule type" value="Genomic_DNA"/>
</dbReference>
<keyword evidence="3" id="KW-1185">Reference proteome</keyword>
<protein>
    <submittedName>
        <fullName evidence="2">Uncharacterized protein</fullName>
    </submittedName>
</protein>
<accession>A0A5B6VVP8</accession>
<evidence type="ECO:0000256" key="1">
    <source>
        <dbReference type="SAM" id="MobiDB-lite"/>
    </source>
</evidence>
<name>A0A5B6VVP8_9ROSI</name>